<dbReference type="PANTHER" id="PTHR43877:SF1">
    <property type="entry name" value="ACETYLTRANSFERASE"/>
    <property type="match status" value="1"/>
</dbReference>
<evidence type="ECO:0000313" key="5">
    <source>
        <dbReference type="EMBL" id="MBY8881122.1"/>
    </source>
</evidence>
<feature type="compositionally biased region" description="Low complexity" evidence="3">
    <location>
        <begin position="1"/>
        <end position="15"/>
    </location>
</feature>
<dbReference type="SUPFAM" id="SSF55729">
    <property type="entry name" value="Acyl-CoA N-acyltransferases (Nat)"/>
    <property type="match status" value="1"/>
</dbReference>
<feature type="region of interest" description="Disordered" evidence="3">
    <location>
        <begin position="1"/>
        <end position="21"/>
    </location>
</feature>
<keyword evidence="1" id="KW-0808">Transferase</keyword>
<evidence type="ECO:0000256" key="1">
    <source>
        <dbReference type="ARBA" id="ARBA00022679"/>
    </source>
</evidence>
<dbReference type="EMBL" id="JAINZZ010000042">
    <property type="protein sequence ID" value="MBY8881122.1"/>
    <property type="molecule type" value="Genomic_DNA"/>
</dbReference>
<sequence length="178" mass="18279">MSGTAPAPEPAAGTPRVRPARPDEAELLTALVLRSKAHWGYDAAFMAACRDELAVTAEKVAEHRTAVVELAGGEGPATVAGMVTVEGEPPHGAIGMLFVDPGAMGRGVGRLLYGHALRVAAGLGITRLSIDADPYAEAFYRTMGAVTVGRVPSGSVPGRTLPLMEVEIAGQALRATAP</sequence>
<name>A0ABS7QD69_9ACTN</name>
<dbReference type="Gene3D" id="3.40.630.30">
    <property type="match status" value="1"/>
</dbReference>
<dbReference type="PANTHER" id="PTHR43877">
    <property type="entry name" value="AMINOALKYLPHOSPHONATE N-ACETYLTRANSFERASE-RELATED-RELATED"/>
    <property type="match status" value="1"/>
</dbReference>
<dbReference type="PROSITE" id="PS51186">
    <property type="entry name" value="GNAT"/>
    <property type="match status" value="1"/>
</dbReference>
<feature type="domain" description="N-acetyltransferase" evidence="4">
    <location>
        <begin position="15"/>
        <end position="162"/>
    </location>
</feature>
<comment type="caution">
    <text evidence="5">The sequence shown here is derived from an EMBL/GenBank/DDBJ whole genome shotgun (WGS) entry which is preliminary data.</text>
</comment>
<accession>A0ABS7QD69</accession>
<keyword evidence="6" id="KW-1185">Reference proteome</keyword>
<dbReference type="InterPro" id="IPR050832">
    <property type="entry name" value="Bact_Acetyltransf"/>
</dbReference>
<proteinExistence type="predicted"/>
<dbReference type="InterPro" id="IPR000182">
    <property type="entry name" value="GNAT_dom"/>
</dbReference>
<dbReference type="CDD" id="cd04301">
    <property type="entry name" value="NAT_SF"/>
    <property type="match status" value="1"/>
</dbReference>
<reference evidence="5 6" key="1">
    <citation type="submission" date="2021-08" db="EMBL/GenBank/DDBJ databases">
        <title>WGS of actinomycetes from Thailand.</title>
        <authorList>
            <person name="Thawai C."/>
        </authorList>
    </citation>
    <scope>NUCLEOTIDE SEQUENCE [LARGE SCALE GENOMIC DNA]</scope>
    <source>
        <strain evidence="5 6">PLK6-54</strain>
    </source>
</reference>
<gene>
    <name evidence="5" type="ORF">K7862_26310</name>
</gene>
<evidence type="ECO:0000313" key="6">
    <source>
        <dbReference type="Proteomes" id="UP000778578"/>
    </source>
</evidence>
<protein>
    <submittedName>
        <fullName evidence="5">GNAT family N-acetyltransferase</fullName>
    </submittedName>
</protein>
<evidence type="ECO:0000256" key="3">
    <source>
        <dbReference type="SAM" id="MobiDB-lite"/>
    </source>
</evidence>
<keyword evidence="2" id="KW-0012">Acyltransferase</keyword>
<dbReference type="Proteomes" id="UP000778578">
    <property type="component" value="Unassembled WGS sequence"/>
</dbReference>
<organism evidence="5 6">
    <name type="scientific">Actinacidiphila acidipaludis</name>
    <dbReference type="NCBI Taxonomy" id="2873382"/>
    <lineage>
        <taxon>Bacteria</taxon>
        <taxon>Bacillati</taxon>
        <taxon>Actinomycetota</taxon>
        <taxon>Actinomycetes</taxon>
        <taxon>Kitasatosporales</taxon>
        <taxon>Streptomycetaceae</taxon>
        <taxon>Actinacidiphila</taxon>
    </lineage>
</organism>
<dbReference type="InterPro" id="IPR016181">
    <property type="entry name" value="Acyl_CoA_acyltransferase"/>
</dbReference>
<dbReference type="RefSeq" id="WP_222966849.1">
    <property type="nucleotide sequence ID" value="NZ_JAINZZ010000042.1"/>
</dbReference>
<evidence type="ECO:0000256" key="2">
    <source>
        <dbReference type="ARBA" id="ARBA00023315"/>
    </source>
</evidence>
<evidence type="ECO:0000259" key="4">
    <source>
        <dbReference type="PROSITE" id="PS51186"/>
    </source>
</evidence>
<dbReference type="Pfam" id="PF00583">
    <property type="entry name" value="Acetyltransf_1"/>
    <property type="match status" value="1"/>
</dbReference>